<keyword evidence="2" id="KW-1185">Reference proteome</keyword>
<proteinExistence type="predicted"/>
<comment type="caution">
    <text evidence="1">The sequence shown here is derived from an EMBL/GenBank/DDBJ whole genome shotgun (WGS) entry which is preliminary data.</text>
</comment>
<dbReference type="EMBL" id="SGPM01000021">
    <property type="protein sequence ID" value="THH32476.1"/>
    <property type="molecule type" value="Genomic_DNA"/>
</dbReference>
<dbReference type="Proteomes" id="UP000308730">
    <property type="component" value="Unassembled WGS sequence"/>
</dbReference>
<evidence type="ECO:0000313" key="2">
    <source>
        <dbReference type="Proteomes" id="UP000308730"/>
    </source>
</evidence>
<name>A0A4S4N0R9_9APHY</name>
<accession>A0A4S4N0R9</accession>
<reference evidence="1 2" key="1">
    <citation type="submission" date="2019-02" db="EMBL/GenBank/DDBJ databases">
        <title>Genome sequencing of the rare red list fungi Antrodiella citrinella (Flaviporus citrinellus).</title>
        <authorList>
            <person name="Buettner E."/>
            <person name="Kellner H."/>
        </authorList>
    </citation>
    <scope>NUCLEOTIDE SEQUENCE [LARGE SCALE GENOMIC DNA]</scope>
    <source>
        <strain evidence="1 2">DSM 108506</strain>
    </source>
</reference>
<organism evidence="1 2">
    <name type="scientific">Antrodiella citrinella</name>
    <dbReference type="NCBI Taxonomy" id="2447956"/>
    <lineage>
        <taxon>Eukaryota</taxon>
        <taxon>Fungi</taxon>
        <taxon>Dikarya</taxon>
        <taxon>Basidiomycota</taxon>
        <taxon>Agaricomycotina</taxon>
        <taxon>Agaricomycetes</taxon>
        <taxon>Polyporales</taxon>
        <taxon>Steccherinaceae</taxon>
        <taxon>Antrodiella</taxon>
    </lineage>
</organism>
<dbReference type="OrthoDB" id="3159295at2759"/>
<protein>
    <submittedName>
        <fullName evidence="1">Uncharacterized protein</fullName>
    </submittedName>
</protein>
<sequence>MPSRFAEDVLSPRYQLRSTSEVKHTGVALTLNHSKLVPGICIFPVEVLEEIILAVLVPKRVFSSIANFSLASYQFRQIAFRNFFKTFCASSIDQWTNLRKVPGVVSWARSLESVSIVVFSQLDNLAAFTNFSSVEIDMSPEGLSTQHTFIKYLFKHLPAGLLHLTLSFLPRVDTALLSRISEKFLNLQTLQLTCTERLVDDCCWDCYEEASTCTVHSPIPDVYVDAEDLSYAFGTALVPLTKLTTLHLGIFLSELDIFQYHLYDCRCITFQTLIGPAVMGTSSFGGPDSCPQCFELFSKNVRATELFASACIARTLPALETISWSSFFAEDNPGDDQDNLTTTAWVLRKDGKVKVRRAPWC</sequence>
<dbReference type="AlphaFoldDB" id="A0A4S4N0R9"/>
<evidence type="ECO:0000313" key="1">
    <source>
        <dbReference type="EMBL" id="THH32476.1"/>
    </source>
</evidence>
<gene>
    <name evidence="1" type="ORF">EUX98_g1741</name>
</gene>